<organism evidence="2 3">
    <name type="scientific">Taxus chinensis</name>
    <name type="common">Chinese yew</name>
    <name type="synonym">Taxus wallichiana var. chinensis</name>
    <dbReference type="NCBI Taxonomy" id="29808"/>
    <lineage>
        <taxon>Eukaryota</taxon>
        <taxon>Viridiplantae</taxon>
        <taxon>Streptophyta</taxon>
        <taxon>Embryophyta</taxon>
        <taxon>Tracheophyta</taxon>
        <taxon>Spermatophyta</taxon>
        <taxon>Pinopsida</taxon>
        <taxon>Pinidae</taxon>
        <taxon>Conifers II</taxon>
        <taxon>Cupressales</taxon>
        <taxon>Taxaceae</taxon>
        <taxon>Taxus</taxon>
    </lineage>
</organism>
<feature type="non-terminal residue" evidence="2">
    <location>
        <position position="332"/>
    </location>
</feature>
<dbReference type="InterPro" id="IPR050592">
    <property type="entry name" value="GDSL_lipolytic_enzyme"/>
</dbReference>
<comment type="similarity">
    <text evidence="1">Belongs to the 'GDSL' lipolytic enzyme family.</text>
</comment>
<dbReference type="AlphaFoldDB" id="A0AA38FZZ8"/>
<evidence type="ECO:0008006" key="4">
    <source>
        <dbReference type="Google" id="ProtNLM"/>
    </source>
</evidence>
<accession>A0AA38FZZ8</accession>
<reference evidence="2 3" key="1">
    <citation type="journal article" date="2021" name="Nat. Plants">
        <title>The Taxus genome provides insights into paclitaxel biosynthesis.</title>
        <authorList>
            <person name="Xiong X."/>
            <person name="Gou J."/>
            <person name="Liao Q."/>
            <person name="Li Y."/>
            <person name="Zhou Q."/>
            <person name="Bi G."/>
            <person name="Li C."/>
            <person name="Du R."/>
            <person name="Wang X."/>
            <person name="Sun T."/>
            <person name="Guo L."/>
            <person name="Liang H."/>
            <person name="Lu P."/>
            <person name="Wu Y."/>
            <person name="Zhang Z."/>
            <person name="Ro D.K."/>
            <person name="Shang Y."/>
            <person name="Huang S."/>
            <person name="Yan J."/>
        </authorList>
    </citation>
    <scope>NUCLEOTIDE SEQUENCE [LARGE SCALE GENOMIC DNA]</scope>
    <source>
        <strain evidence="2">Ta-2019</strain>
    </source>
</reference>
<dbReference type="OMA" id="CVEERNV"/>
<dbReference type="Pfam" id="PF00657">
    <property type="entry name" value="Lipase_GDSL"/>
    <property type="match status" value="1"/>
</dbReference>
<dbReference type="Gene3D" id="3.40.50.1110">
    <property type="entry name" value="SGNH hydrolase"/>
    <property type="match status" value="1"/>
</dbReference>
<evidence type="ECO:0000313" key="3">
    <source>
        <dbReference type="Proteomes" id="UP000824469"/>
    </source>
</evidence>
<name>A0AA38FZZ8_TAXCH</name>
<sequence>MVIFMTCNKFGLTEAQKVPAVFMFGDSYGDTGNNDFITTLVKANFLPYGRDFNDHIPTGRFSNGKLMSDYFAEGLGIKESLPPYLDPKLQHLELPTGVCFGSAGTGLDNLTAQILGVIPFWKQIDHFKDYKKKLVGLVGEEQATTILEAAIFFSVIGTNDFSANYYLVPIRPFQFTIQQYTYFLLGIYRDYIMELYNLDARRIAVINVPPLGCLPLERTIGFFISKGACVEERNVAAAGFNTGLNAMILDLKSALHDIRIVTLDYNNLISEFILNPSKYGFEVVAQGCCGTGTFEVAFLCNKLTPFTCLNVSKYVFFYAIHLTQRAYKIISN</sequence>
<dbReference type="GO" id="GO:0016788">
    <property type="term" value="F:hydrolase activity, acting on ester bonds"/>
    <property type="evidence" value="ECO:0007669"/>
    <property type="project" value="InterPro"/>
</dbReference>
<dbReference type="PANTHER" id="PTHR45642:SF95">
    <property type="entry name" value="GDSL-LIKE LIPASE_ACYLHYDROLASE FAMILY PROTEIN, EXPRESSED"/>
    <property type="match status" value="1"/>
</dbReference>
<evidence type="ECO:0000313" key="2">
    <source>
        <dbReference type="EMBL" id="KAH9312863.1"/>
    </source>
</evidence>
<dbReference type="FunFam" id="3.40.50.1110:FF:000003">
    <property type="entry name" value="GDSL esterase/lipase APG"/>
    <property type="match status" value="1"/>
</dbReference>
<dbReference type="PANTHER" id="PTHR45642">
    <property type="entry name" value="GDSL ESTERASE/LIPASE EXL3"/>
    <property type="match status" value="1"/>
</dbReference>
<proteinExistence type="inferred from homology"/>
<dbReference type="EMBL" id="JAHRHJ020000006">
    <property type="protein sequence ID" value="KAH9312863.1"/>
    <property type="molecule type" value="Genomic_DNA"/>
</dbReference>
<gene>
    <name evidence="2" type="ORF">KI387_027898</name>
</gene>
<protein>
    <recommendedName>
        <fullName evidence="4">GDSL esterase/lipase</fullName>
    </recommendedName>
</protein>
<comment type="caution">
    <text evidence="2">The sequence shown here is derived from an EMBL/GenBank/DDBJ whole genome shotgun (WGS) entry which is preliminary data.</text>
</comment>
<dbReference type="InterPro" id="IPR036514">
    <property type="entry name" value="SGNH_hydro_sf"/>
</dbReference>
<dbReference type="InterPro" id="IPR035669">
    <property type="entry name" value="SGNH_plant_lipase-like"/>
</dbReference>
<dbReference type="CDD" id="cd01837">
    <property type="entry name" value="SGNH_plant_lipase_like"/>
    <property type="match status" value="1"/>
</dbReference>
<dbReference type="Proteomes" id="UP000824469">
    <property type="component" value="Unassembled WGS sequence"/>
</dbReference>
<dbReference type="InterPro" id="IPR001087">
    <property type="entry name" value="GDSL"/>
</dbReference>
<keyword evidence="3" id="KW-1185">Reference proteome</keyword>
<evidence type="ECO:0000256" key="1">
    <source>
        <dbReference type="ARBA" id="ARBA00008668"/>
    </source>
</evidence>